<accession>A0ABP7V669</accession>
<evidence type="ECO:0000259" key="2">
    <source>
        <dbReference type="SMART" id="SM00327"/>
    </source>
</evidence>
<keyword evidence="1" id="KW-0812">Transmembrane</keyword>
<dbReference type="PANTHER" id="PTHR33608">
    <property type="entry name" value="BLL2464 PROTEIN"/>
    <property type="match status" value="1"/>
</dbReference>
<feature type="transmembrane region" description="Helical" evidence="1">
    <location>
        <begin position="25"/>
        <end position="42"/>
    </location>
</feature>
<dbReference type="InterPro" id="IPR036465">
    <property type="entry name" value="vWFA_dom_sf"/>
</dbReference>
<sequence length="452" mass="52216">MTTSLRRLWARFLFQDRGIIPTKRLIYLISGLGLILFVISFFRFDLIIFASVIVSVLLLSLLDLLRSPNRKELTIERVIPEQIERHQQEQISLIVTNRSDKQAEIKWLDDLPGSIETKRPDLTELLANQQLTIDQPIQASERGLFLLKKIYLRYQSKLGLWQKQITFDLEDTIKVIPNLAESRDYLTSAQKYLLHEGSKIRKQGTGLGEFAKVRQYVVGDDPRKINWHQSAKLNEVMVNEYEPEHGKQIIIMIDCGRMMGVELDKGNRLERSIEAALTVATAALDNGDYVSVIAFAKDINVYVPAEKGLAHLQTILQAIYSLRVEANESNYVAAFQFIRTEQQKRSMVILFSDINQFFLDQQSLFFIKQLKKQHLFLGIGIKDEWKQRNIDLQAETVNEAMRKTVAQQVELWNRREMLKWKNLGLDLIEAKSDDLAVTTVSYYIDQLNRGAL</sequence>
<dbReference type="Proteomes" id="UP001501734">
    <property type="component" value="Unassembled WGS sequence"/>
</dbReference>
<feature type="domain" description="VWFA" evidence="2">
    <location>
        <begin position="246"/>
        <end position="410"/>
    </location>
</feature>
<dbReference type="SMART" id="SM00327">
    <property type="entry name" value="VWA"/>
    <property type="match status" value="1"/>
</dbReference>
<gene>
    <name evidence="3" type="ORF">GCM10022410_04460</name>
</gene>
<keyword evidence="1" id="KW-1133">Transmembrane helix</keyword>
<keyword evidence="4" id="KW-1185">Reference proteome</keyword>
<dbReference type="PANTHER" id="PTHR33608:SF3">
    <property type="entry name" value="SLR2013 PROTEIN"/>
    <property type="match status" value="1"/>
</dbReference>
<dbReference type="SUPFAM" id="SSF53300">
    <property type="entry name" value="vWA-like"/>
    <property type="match status" value="1"/>
</dbReference>
<dbReference type="Pfam" id="PF01882">
    <property type="entry name" value="DUF58"/>
    <property type="match status" value="1"/>
</dbReference>
<dbReference type="InterPro" id="IPR002881">
    <property type="entry name" value="DUF58"/>
</dbReference>
<dbReference type="Gene3D" id="3.40.50.410">
    <property type="entry name" value="von Willebrand factor, type A domain"/>
    <property type="match status" value="1"/>
</dbReference>
<protein>
    <submittedName>
        <fullName evidence="3">DUF58 domain-containing protein</fullName>
    </submittedName>
</protein>
<dbReference type="EMBL" id="BAABDL010000019">
    <property type="protein sequence ID" value="GAA4060426.1"/>
    <property type="molecule type" value="Genomic_DNA"/>
</dbReference>
<comment type="caution">
    <text evidence="3">The sequence shown here is derived from an EMBL/GenBank/DDBJ whole genome shotgun (WGS) entry which is preliminary data.</text>
</comment>
<evidence type="ECO:0000313" key="3">
    <source>
        <dbReference type="EMBL" id="GAA4060426.1"/>
    </source>
</evidence>
<keyword evidence="1" id="KW-0472">Membrane</keyword>
<evidence type="ECO:0000313" key="4">
    <source>
        <dbReference type="Proteomes" id="UP001501734"/>
    </source>
</evidence>
<feature type="transmembrane region" description="Helical" evidence="1">
    <location>
        <begin position="48"/>
        <end position="65"/>
    </location>
</feature>
<dbReference type="RefSeq" id="WP_344909893.1">
    <property type="nucleotide sequence ID" value="NZ_BAABDL010000019.1"/>
</dbReference>
<evidence type="ECO:0000256" key="1">
    <source>
        <dbReference type="SAM" id="Phobius"/>
    </source>
</evidence>
<dbReference type="InterPro" id="IPR002035">
    <property type="entry name" value="VWF_A"/>
</dbReference>
<organism evidence="3 4">
    <name type="scientific">Amphibacillus indicireducens</name>
    <dbReference type="NCBI Taxonomy" id="1076330"/>
    <lineage>
        <taxon>Bacteria</taxon>
        <taxon>Bacillati</taxon>
        <taxon>Bacillota</taxon>
        <taxon>Bacilli</taxon>
        <taxon>Bacillales</taxon>
        <taxon>Bacillaceae</taxon>
        <taxon>Amphibacillus</taxon>
    </lineage>
</organism>
<reference evidence="4" key="1">
    <citation type="journal article" date="2019" name="Int. J. Syst. Evol. Microbiol.">
        <title>The Global Catalogue of Microorganisms (GCM) 10K type strain sequencing project: providing services to taxonomists for standard genome sequencing and annotation.</title>
        <authorList>
            <consortium name="The Broad Institute Genomics Platform"/>
            <consortium name="The Broad Institute Genome Sequencing Center for Infectious Disease"/>
            <person name="Wu L."/>
            <person name="Ma J."/>
        </authorList>
    </citation>
    <scope>NUCLEOTIDE SEQUENCE [LARGE SCALE GENOMIC DNA]</scope>
    <source>
        <strain evidence="4">JCM 17250</strain>
    </source>
</reference>
<proteinExistence type="predicted"/>
<name>A0ABP7V669_9BACI</name>